<proteinExistence type="predicted"/>
<dbReference type="PANTHER" id="PTHR47326:SF1">
    <property type="entry name" value="HTH PSQ-TYPE DOMAIN-CONTAINING PROTEIN"/>
    <property type="match status" value="1"/>
</dbReference>
<dbReference type="Gene3D" id="3.30.420.10">
    <property type="entry name" value="Ribonuclease H-like superfamily/Ribonuclease H"/>
    <property type="match status" value="1"/>
</dbReference>
<name>A0A815C7H7_ADIRI</name>
<dbReference type="AlphaFoldDB" id="A0A815C7H7"/>
<reference evidence="1" key="1">
    <citation type="submission" date="2021-02" db="EMBL/GenBank/DDBJ databases">
        <authorList>
            <person name="Nowell W R."/>
        </authorList>
    </citation>
    <scope>NUCLEOTIDE SEQUENCE</scope>
</reference>
<dbReference type="Proteomes" id="UP000663828">
    <property type="component" value="Unassembled WGS sequence"/>
</dbReference>
<accession>A0A815C7H7</accession>
<comment type="caution">
    <text evidence="1">The sequence shown here is derived from an EMBL/GenBank/DDBJ whole genome shotgun (WGS) entry which is preliminary data.</text>
</comment>
<dbReference type="EMBL" id="CAJNOR010002312">
    <property type="protein sequence ID" value="CAF1276727.1"/>
    <property type="molecule type" value="Genomic_DNA"/>
</dbReference>
<evidence type="ECO:0000313" key="2">
    <source>
        <dbReference type="Proteomes" id="UP000663828"/>
    </source>
</evidence>
<evidence type="ECO:0008006" key="3">
    <source>
        <dbReference type="Google" id="ProtNLM"/>
    </source>
</evidence>
<evidence type="ECO:0000313" key="1">
    <source>
        <dbReference type="EMBL" id="CAF1276727.1"/>
    </source>
</evidence>
<keyword evidence="2" id="KW-1185">Reference proteome</keyword>
<gene>
    <name evidence="1" type="ORF">XAT740_LOCUS27594</name>
</gene>
<sequence>MEYLVWKLSKDGRARTARTKGAINKAKKKLQKGKVSSRKLAVELEHGVCSKALSPLVIFEQRTVDRDRYIKEVLSVALKYGNHVFGNDWTFQQDGARPHTHRITQQWCHSNFPGFIDKDHWPPNSPNLNPLDYYIWDEFVKVIDWNKVTSKPTMIQELKRAVKKIRKEAVFESCACWTNRLYRMSQNNGRYLK</sequence>
<dbReference type="InterPro" id="IPR036397">
    <property type="entry name" value="RNaseH_sf"/>
</dbReference>
<dbReference type="GO" id="GO:0003676">
    <property type="term" value="F:nucleic acid binding"/>
    <property type="evidence" value="ECO:0007669"/>
    <property type="project" value="InterPro"/>
</dbReference>
<organism evidence="1 2">
    <name type="scientific">Adineta ricciae</name>
    <name type="common">Rotifer</name>
    <dbReference type="NCBI Taxonomy" id="249248"/>
    <lineage>
        <taxon>Eukaryota</taxon>
        <taxon>Metazoa</taxon>
        <taxon>Spiralia</taxon>
        <taxon>Gnathifera</taxon>
        <taxon>Rotifera</taxon>
        <taxon>Eurotatoria</taxon>
        <taxon>Bdelloidea</taxon>
        <taxon>Adinetida</taxon>
        <taxon>Adinetidae</taxon>
        <taxon>Adineta</taxon>
    </lineage>
</organism>
<dbReference type="PANTHER" id="PTHR47326">
    <property type="entry name" value="TRANSPOSABLE ELEMENT TC3 TRANSPOSASE-LIKE PROTEIN"/>
    <property type="match status" value="1"/>
</dbReference>
<protein>
    <recommendedName>
        <fullName evidence="3">Tc1-like transposase DDE domain-containing protein</fullName>
    </recommendedName>
</protein>